<dbReference type="SUPFAM" id="SSF52833">
    <property type="entry name" value="Thioredoxin-like"/>
    <property type="match status" value="1"/>
</dbReference>
<keyword evidence="5" id="KW-0687">Ribonucleoprotein</keyword>
<dbReference type="GO" id="GO:0032543">
    <property type="term" value="P:mitochondrial translation"/>
    <property type="evidence" value="ECO:0007669"/>
    <property type="project" value="InterPro"/>
</dbReference>
<dbReference type="STRING" id="559304.G8YG02"/>
<keyword evidence="3" id="KW-0689">Ribosomal protein</keyword>
<dbReference type="PROSITE" id="PS00374">
    <property type="entry name" value="MGMT"/>
    <property type="match status" value="1"/>
</dbReference>
<dbReference type="EMBL" id="FO082051">
    <property type="protein sequence ID" value="CCE82101.1"/>
    <property type="molecule type" value="Genomic_DNA"/>
</dbReference>
<protein>
    <recommendedName>
        <fullName evidence="6">Large ribosomal subunit protein mL43</fullName>
    </recommendedName>
</protein>
<dbReference type="Proteomes" id="UP000005222">
    <property type="component" value="Chromosome I"/>
</dbReference>
<proteinExistence type="inferred from homology"/>
<dbReference type="GO" id="GO:0005762">
    <property type="term" value="C:mitochondrial large ribosomal subunit"/>
    <property type="evidence" value="ECO:0007669"/>
    <property type="project" value="TreeGrafter"/>
</dbReference>
<dbReference type="GO" id="GO:0003908">
    <property type="term" value="F:methylated-DNA-[protein]-cysteine S-methyltransferase activity"/>
    <property type="evidence" value="ECO:0007669"/>
    <property type="project" value="InterPro"/>
</dbReference>
<dbReference type="InterPro" id="IPR007741">
    <property type="entry name" value="Ribosomal_mL43/mS25/NADH_DH"/>
</dbReference>
<keyword evidence="4" id="KW-0496">Mitochondrion</keyword>
<dbReference type="eggNOG" id="KOG3445">
    <property type="taxonomic scope" value="Eukaryota"/>
</dbReference>
<dbReference type="PANTHER" id="PTHR21396:SF2">
    <property type="entry name" value="LARGE RIBOSOMAL SUBUNIT PROTEIN ML43"/>
    <property type="match status" value="1"/>
</dbReference>
<evidence type="ECO:0000256" key="2">
    <source>
        <dbReference type="ARBA" id="ARBA00006073"/>
    </source>
</evidence>
<comment type="similarity">
    <text evidence="2">Belongs to the mitochondrion-specific ribosomal protein mL43 family.</text>
</comment>
<evidence type="ECO:0000256" key="6">
    <source>
        <dbReference type="ARBA" id="ARBA00035188"/>
    </source>
</evidence>
<dbReference type="InterPro" id="IPR001497">
    <property type="entry name" value="MethylDNA_cys_MeTrfase_AS"/>
</dbReference>
<dbReference type="HOGENOM" id="CLU_117700_1_1_1"/>
<feature type="domain" description="Ribosomal protein/NADH dehydrogenase" evidence="7">
    <location>
        <begin position="32"/>
        <end position="105"/>
    </location>
</feature>
<organism evidence="8 9">
    <name type="scientific">Pichia sorbitophila (strain ATCC MYA-4447 / BCRC 22081 / CBS 7064 / NBRC 10061 / NRRL Y-12695)</name>
    <name type="common">Hybrid yeast</name>
    <dbReference type="NCBI Taxonomy" id="559304"/>
    <lineage>
        <taxon>Eukaryota</taxon>
        <taxon>Fungi</taxon>
        <taxon>Dikarya</taxon>
        <taxon>Ascomycota</taxon>
        <taxon>Saccharomycotina</taxon>
        <taxon>Pichiomycetes</taxon>
        <taxon>Debaryomycetaceae</taxon>
        <taxon>Millerozyma</taxon>
    </lineage>
</organism>
<dbReference type="PANTHER" id="PTHR21396">
    <property type="entry name" value="39S RIBOSOMAL PROTEIN L43"/>
    <property type="match status" value="1"/>
</dbReference>
<dbReference type="InterPro" id="IPR039927">
    <property type="entry name" value="Ribosomal_mL43"/>
</dbReference>
<evidence type="ECO:0000256" key="3">
    <source>
        <dbReference type="ARBA" id="ARBA00022980"/>
    </source>
</evidence>
<keyword evidence="9" id="KW-1185">Reference proteome</keyword>
<accession>G8YG02</accession>
<dbReference type="FunCoup" id="G8YG02">
    <property type="interactions" value="584"/>
</dbReference>
<reference evidence="8 9" key="1">
    <citation type="journal article" date="2012" name="G3 (Bethesda)">
        <title>Pichia sorbitophila, an interspecies yeast hybrid reveals early steps of genome resolution following polyploidization.</title>
        <authorList>
            <person name="Leh Louis V."/>
            <person name="Despons L."/>
            <person name="Friedrich A."/>
            <person name="Martin T."/>
            <person name="Durrens P."/>
            <person name="Casaregola S."/>
            <person name="Neuveglise C."/>
            <person name="Fairhead C."/>
            <person name="Marck C."/>
            <person name="Cruz J.A."/>
            <person name="Straub M.L."/>
            <person name="Kugler V."/>
            <person name="Sacerdot C."/>
            <person name="Uzunov Z."/>
            <person name="Thierry A."/>
            <person name="Weiss S."/>
            <person name="Bleykasten C."/>
            <person name="De Montigny J."/>
            <person name="Jacques N."/>
            <person name="Jung P."/>
            <person name="Lemaire M."/>
            <person name="Mallet S."/>
            <person name="Morel G."/>
            <person name="Richard G.F."/>
            <person name="Sarkar A."/>
            <person name="Savel G."/>
            <person name="Schacherer J."/>
            <person name="Seret M.L."/>
            <person name="Talla E."/>
            <person name="Samson G."/>
            <person name="Jubin C."/>
            <person name="Poulain J."/>
            <person name="Vacherie B."/>
            <person name="Barbe V."/>
            <person name="Pelletier E."/>
            <person name="Sherman D.J."/>
            <person name="Westhof E."/>
            <person name="Weissenbach J."/>
            <person name="Baret P.V."/>
            <person name="Wincker P."/>
            <person name="Gaillardin C."/>
            <person name="Dujon B."/>
            <person name="Souciet J.L."/>
        </authorList>
    </citation>
    <scope>NUCLEOTIDE SEQUENCE [LARGE SCALE GENOMIC DNA]</scope>
    <source>
        <strain evidence="9">ATCC MYA-4447 / BCRC 22081 / CBS 7064 / NBRC 10061 / NRRL Y-12695</strain>
    </source>
</reference>
<dbReference type="AlphaFoldDB" id="G8YG02"/>
<dbReference type="OMA" id="ISKWIDL"/>
<evidence type="ECO:0000256" key="5">
    <source>
        <dbReference type="ARBA" id="ARBA00023274"/>
    </source>
</evidence>
<dbReference type="GO" id="GO:0006281">
    <property type="term" value="P:DNA repair"/>
    <property type="evidence" value="ECO:0007669"/>
    <property type="project" value="InterPro"/>
</dbReference>
<name>G8YG02_PICSO</name>
<sequence length="140" mass="15842">MPVKGIAKTALARNGVGSYVLPCHRVVLQYCNWGGSSQGIRDLLKSGQLDKIARQRESVVFEIVRKSGHPKLQFKFAHDKSKEVEVANLDKSEIVRKLQDNIQSSGSELFKWNHKVMSSNQSVRGIWSPLHVSKENRFKI</sequence>
<dbReference type="OrthoDB" id="88at2759"/>
<evidence type="ECO:0000256" key="1">
    <source>
        <dbReference type="ARBA" id="ARBA00004173"/>
    </source>
</evidence>
<dbReference type="InterPro" id="IPR036249">
    <property type="entry name" value="Thioredoxin-like_sf"/>
</dbReference>
<evidence type="ECO:0000313" key="9">
    <source>
        <dbReference type="Proteomes" id="UP000005222"/>
    </source>
</evidence>
<comment type="subcellular location">
    <subcellularLocation>
        <location evidence="1">Mitochondrion</location>
    </subcellularLocation>
</comment>
<dbReference type="SMART" id="SM00916">
    <property type="entry name" value="L51_S25_CI-B8"/>
    <property type="match status" value="1"/>
</dbReference>
<evidence type="ECO:0000313" key="8">
    <source>
        <dbReference type="EMBL" id="CCE82101.1"/>
    </source>
</evidence>
<dbReference type="InParanoid" id="G8YG02"/>
<dbReference type="GO" id="GO:0003735">
    <property type="term" value="F:structural constituent of ribosome"/>
    <property type="evidence" value="ECO:0007669"/>
    <property type="project" value="InterPro"/>
</dbReference>
<dbReference type="Gene3D" id="3.40.30.10">
    <property type="entry name" value="Glutaredoxin"/>
    <property type="match status" value="1"/>
</dbReference>
<evidence type="ECO:0000259" key="7">
    <source>
        <dbReference type="SMART" id="SM00916"/>
    </source>
</evidence>
<evidence type="ECO:0000256" key="4">
    <source>
        <dbReference type="ARBA" id="ARBA00023128"/>
    </source>
</evidence>
<gene>
    <name evidence="8" type="primary">Piso0_002798</name>
    <name evidence="8" type="ORF">GNLVRS01_PISO0I18048g</name>
</gene>